<dbReference type="EMBL" id="CP001614">
    <property type="protein sequence ID" value="ACR14468.1"/>
    <property type="molecule type" value="Genomic_DNA"/>
</dbReference>
<evidence type="ECO:0000313" key="3">
    <source>
        <dbReference type="Proteomes" id="UP000009080"/>
    </source>
</evidence>
<proteinExistence type="predicted"/>
<dbReference type="Gene3D" id="1.25.40.10">
    <property type="entry name" value="Tetratricopeptide repeat domain"/>
    <property type="match status" value="1"/>
</dbReference>
<organism evidence="2 3">
    <name type="scientific">Teredinibacter turnerae (strain ATCC 39867 / T7901)</name>
    <dbReference type="NCBI Taxonomy" id="377629"/>
    <lineage>
        <taxon>Bacteria</taxon>
        <taxon>Pseudomonadati</taxon>
        <taxon>Pseudomonadota</taxon>
        <taxon>Gammaproteobacteria</taxon>
        <taxon>Cellvibrionales</taxon>
        <taxon>Cellvibrionaceae</taxon>
        <taxon>Teredinibacter</taxon>
    </lineage>
</organism>
<feature type="transmembrane region" description="Helical" evidence="1">
    <location>
        <begin position="17"/>
        <end position="36"/>
    </location>
</feature>
<dbReference type="Proteomes" id="UP000009080">
    <property type="component" value="Chromosome"/>
</dbReference>
<dbReference type="InterPro" id="IPR011990">
    <property type="entry name" value="TPR-like_helical_dom_sf"/>
</dbReference>
<dbReference type="STRING" id="377629.TERTU_3662"/>
<keyword evidence="1" id="KW-0472">Membrane</keyword>
<keyword evidence="3" id="KW-1185">Reference proteome</keyword>
<evidence type="ECO:0000313" key="2">
    <source>
        <dbReference type="EMBL" id="ACR14468.1"/>
    </source>
</evidence>
<dbReference type="AlphaFoldDB" id="C5BS48"/>
<dbReference type="RefSeq" id="WP_015820582.1">
    <property type="nucleotide sequence ID" value="NC_012997.1"/>
</dbReference>
<sequence>MEDFYITKKKAMNLNKVVSFVIMLGFSIVTNASFYLDENEFSGLQKQSEHGDATASYRLFEHFYWGLDDVESSQKWLELSVAQGSLDARLSFSSLCVNKIIVWNHDKAIAYLREVILKSDEQEAIIYAYNYLGDFYVDSNTELAIDYYLYGASFSNVISVSKIFDIYKGDESELYNQLYWSKRLLGFAKKGSAQAKYLNGLIAVLENKLSGRK</sequence>
<protein>
    <recommendedName>
        <fullName evidence="4">Sel1 repeat family protein</fullName>
    </recommendedName>
</protein>
<reference evidence="2 3" key="1">
    <citation type="journal article" date="2009" name="PLoS ONE">
        <title>The complete genome of Teredinibacter turnerae T7901: an intracellular endosymbiont of marine wood-boring bivalves (shipworms).</title>
        <authorList>
            <person name="Yang J.C."/>
            <person name="Madupu R."/>
            <person name="Durkin A.S."/>
            <person name="Ekborg N.A."/>
            <person name="Pedamallu C.S."/>
            <person name="Hostetler J.B."/>
            <person name="Radune D."/>
            <person name="Toms B.S."/>
            <person name="Henrissat B."/>
            <person name="Coutinho P.M."/>
            <person name="Schwarz S."/>
            <person name="Field L."/>
            <person name="Trindade-Silva A.E."/>
            <person name="Soares C.A.G."/>
            <person name="Elshahawi S."/>
            <person name="Hanora A."/>
            <person name="Schmidt E.W."/>
            <person name="Haygood M.G."/>
            <person name="Posfai J."/>
            <person name="Benner J."/>
            <person name="Madinger C."/>
            <person name="Nove J."/>
            <person name="Anton B."/>
            <person name="Chaudhary K."/>
            <person name="Foster J."/>
            <person name="Holman A."/>
            <person name="Kumar S."/>
            <person name="Lessard P.A."/>
            <person name="Luyten Y.A."/>
            <person name="Slatko B."/>
            <person name="Wood N."/>
            <person name="Wu B."/>
            <person name="Teplitski M."/>
            <person name="Mougous J.D."/>
            <person name="Ward N."/>
            <person name="Eisen J.A."/>
            <person name="Badger J.H."/>
            <person name="Distel D.L."/>
        </authorList>
    </citation>
    <scope>NUCLEOTIDE SEQUENCE [LARGE SCALE GENOMIC DNA]</scope>
    <source>
        <strain evidence="3">ATCC 39867 / T7901</strain>
    </source>
</reference>
<keyword evidence="1" id="KW-0812">Transmembrane</keyword>
<dbReference type="HOGENOM" id="CLU_1293824_0_0_6"/>
<dbReference type="KEGG" id="ttu:TERTU_3662"/>
<dbReference type="eggNOG" id="COG0790">
    <property type="taxonomic scope" value="Bacteria"/>
</dbReference>
<gene>
    <name evidence="2" type="ordered locus">TERTU_3662</name>
</gene>
<evidence type="ECO:0008006" key="4">
    <source>
        <dbReference type="Google" id="ProtNLM"/>
    </source>
</evidence>
<keyword evidence="1" id="KW-1133">Transmembrane helix</keyword>
<evidence type="ECO:0000256" key="1">
    <source>
        <dbReference type="SAM" id="Phobius"/>
    </source>
</evidence>
<dbReference type="SUPFAM" id="SSF81901">
    <property type="entry name" value="HCP-like"/>
    <property type="match status" value="1"/>
</dbReference>
<name>C5BS48_TERTT</name>
<accession>C5BS48</accession>